<feature type="compositionally biased region" description="Acidic residues" evidence="8">
    <location>
        <begin position="308"/>
        <end position="319"/>
    </location>
</feature>
<dbReference type="NCBIfam" id="TIGR00231">
    <property type="entry name" value="small_GTP"/>
    <property type="match status" value="1"/>
</dbReference>
<accession>K0TMS9</accession>
<feature type="compositionally biased region" description="Polar residues" evidence="8">
    <location>
        <begin position="27"/>
        <end position="42"/>
    </location>
</feature>
<dbReference type="SUPFAM" id="SSF52156">
    <property type="entry name" value="Initiation factor IF2/eIF5b, domain 3"/>
    <property type="match status" value="1"/>
</dbReference>
<feature type="compositionally biased region" description="Polar residues" evidence="8">
    <location>
        <begin position="114"/>
        <end position="129"/>
    </location>
</feature>
<evidence type="ECO:0000256" key="4">
    <source>
        <dbReference type="ARBA" id="ARBA00022741"/>
    </source>
</evidence>
<feature type="region of interest" description="Disordered" evidence="8">
    <location>
        <begin position="141"/>
        <end position="218"/>
    </location>
</feature>
<feature type="region of interest" description="Disordered" evidence="8">
    <location>
        <begin position="295"/>
        <end position="320"/>
    </location>
</feature>
<dbReference type="eggNOG" id="KOG1145">
    <property type="taxonomic scope" value="Eukaryota"/>
</dbReference>
<feature type="compositionally biased region" description="Polar residues" evidence="8">
    <location>
        <begin position="95"/>
        <end position="104"/>
    </location>
</feature>
<keyword evidence="3" id="KW-0396">Initiation factor</keyword>
<evidence type="ECO:0000256" key="2">
    <source>
        <dbReference type="ARBA" id="ARBA00007733"/>
    </source>
</evidence>
<evidence type="ECO:0000259" key="9">
    <source>
        <dbReference type="PROSITE" id="PS51722"/>
    </source>
</evidence>
<comment type="similarity">
    <text evidence="2">Belongs to the TRAFAC class translation factor GTPase superfamily. Classic translation factor GTPase family. IF-2 subfamily.</text>
</comment>
<dbReference type="InterPro" id="IPR015760">
    <property type="entry name" value="TIF_IF2"/>
</dbReference>
<feature type="region of interest" description="Disordered" evidence="8">
    <location>
        <begin position="91"/>
        <end position="129"/>
    </location>
</feature>
<dbReference type="EMBL" id="AGNL01005041">
    <property type="protein sequence ID" value="EJK72952.1"/>
    <property type="molecule type" value="Genomic_DNA"/>
</dbReference>
<feature type="domain" description="Tr-type G" evidence="9">
    <location>
        <begin position="326"/>
        <end position="557"/>
    </location>
</feature>
<dbReference type="Pfam" id="PF22042">
    <property type="entry name" value="EF-G_D2"/>
    <property type="match status" value="1"/>
</dbReference>
<dbReference type="Gene3D" id="2.40.30.10">
    <property type="entry name" value="Translation factors"/>
    <property type="match status" value="2"/>
</dbReference>
<dbReference type="GO" id="GO:0005525">
    <property type="term" value="F:GTP binding"/>
    <property type="evidence" value="ECO:0007669"/>
    <property type="project" value="UniProtKB-KW"/>
</dbReference>
<dbReference type="Pfam" id="PF11987">
    <property type="entry name" value="IF-2"/>
    <property type="match status" value="1"/>
</dbReference>
<evidence type="ECO:0000256" key="1">
    <source>
        <dbReference type="ARBA" id="ARBA00004229"/>
    </source>
</evidence>
<feature type="compositionally biased region" description="Basic residues" evidence="8">
    <location>
        <begin position="194"/>
        <end position="203"/>
    </location>
</feature>
<evidence type="ECO:0000256" key="5">
    <source>
        <dbReference type="ARBA" id="ARBA00022917"/>
    </source>
</evidence>
<dbReference type="Proteomes" id="UP000266841">
    <property type="component" value="Unassembled WGS sequence"/>
</dbReference>
<protein>
    <recommendedName>
        <fullName evidence="9">Tr-type G domain-containing protein</fullName>
    </recommendedName>
</protein>
<keyword evidence="4" id="KW-0547">Nucleotide-binding</keyword>
<dbReference type="InterPro" id="IPR009000">
    <property type="entry name" value="Transl_B-barrel_sf"/>
</dbReference>
<dbReference type="SUPFAM" id="SSF52540">
    <property type="entry name" value="P-loop containing nucleoside triphosphate hydrolases"/>
    <property type="match status" value="1"/>
</dbReference>
<organism evidence="10 11">
    <name type="scientific">Thalassiosira oceanica</name>
    <name type="common">Marine diatom</name>
    <dbReference type="NCBI Taxonomy" id="159749"/>
    <lineage>
        <taxon>Eukaryota</taxon>
        <taxon>Sar</taxon>
        <taxon>Stramenopiles</taxon>
        <taxon>Ochrophyta</taxon>
        <taxon>Bacillariophyta</taxon>
        <taxon>Coscinodiscophyceae</taxon>
        <taxon>Thalassiosirophycidae</taxon>
        <taxon>Thalassiosirales</taxon>
        <taxon>Thalassiosiraceae</taxon>
        <taxon>Thalassiosira</taxon>
    </lineage>
</organism>
<dbReference type="InterPro" id="IPR000795">
    <property type="entry name" value="T_Tr_GTP-bd_dom"/>
</dbReference>
<evidence type="ECO:0000256" key="3">
    <source>
        <dbReference type="ARBA" id="ARBA00022540"/>
    </source>
</evidence>
<dbReference type="GO" id="GO:0003743">
    <property type="term" value="F:translation initiation factor activity"/>
    <property type="evidence" value="ECO:0007669"/>
    <property type="project" value="UniProtKB-KW"/>
</dbReference>
<dbReference type="SUPFAM" id="SSF50447">
    <property type="entry name" value="Translation proteins"/>
    <property type="match status" value="2"/>
</dbReference>
<dbReference type="GO" id="GO:0003924">
    <property type="term" value="F:GTPase activity"/>
    <property type="evidence" value="ECO:0007669"/>
    <property type="project" value="InterPro"/>
</dbReference>
<dbReference type="InterPro" id="IPR053905">
    <property type="entry name" value="EF-G-like_DII"/>
</dbReference>
<evidence type="ECO:0000313" key="11">
    <source>
        <dbReference type="Proteomes" id="UP000266841"/>
    </source>
</evidence>
<feature type="compositionally biased region" description="Basic residues" evidence="8">
    <location>
        <begin position="362"/>
        <end position="378"/>
    </location>
</feature>
<dbReference type="Gene3D" id="3.40.50.10050">
    <property type="entry name" value="Translation initiation factor IF- 2, domain 3"/>
    <property type="match status" value="1"/>
</dbReference>
<sequence>MKSNEAMVRTAPVAIWGSRDSKELGTITPSNTDMSTARDTTTPTETLDKIKLRGKTAVLLNLEAPRAKSNLPWRRADIDNQTRFAEKKDPITFTPKHTPSTRVWTPSRYKRNQDAATETQQKSTKQLSSMEQIMKSNAIARGQEKERWRQNAGDALHQSTGDRGNPRPSWRDAGRNSYNNQRYQHRRPNDFRRVSVHQAKRKERQREQIRRRLPPSIPTSVELPTSSLTLVDFSLLLRVKKAAIVRTLRNLGEQVAYSEANQDTYTIDLEMMELVCIELGIEPSVAKVRESSLLRSEQRAMRQNTTAELDEDAKSEEDEKYAMLPPRSPVVSIMGHVDHGKTTLMDALRRRAVAGSTDSKASKSKKKKKGKKSAKKRGQGGVSVSDDNVAGTEAGGITQVITAFEVPLPFDESDGSSADGGVSTVTFLDTPGHAAFKKMRQSGSSATDVIVLVIAADDGVSPQTVEIIDMYKSIRNAQPQSISLVVAVSKVDKPGIDVDESIRNIENQLMTHEIYTENVGGSDDDACLLFPVSGLTGEGLDELIDGLGLQSEMMDLRADDAAHGEGIVIDARIEKGLGVVADAIIRWGSVTKGDFVVSGMHAGRVKFLNDVGNKPIKKARPSQPVRIVGFKSLPKAGDPVVCAASEDEAKELIRLRESELMNAERAEFENEVELQVTGTAAKQGSFTQKAHEHYGYEGEEEGSNNSIWIPVVIKADSHGTLDAVKDALVTIGTESKLDIVIDPVEMSTGVVTMSDVVMAREADAAIFTFGQVGTADKETKAQAITDQVSIRSHDIIYRLLEDAKDYFKNYLPVKLVDKIQGKANVQAVFDVTDSKKNAVSIAGLRVTEGHLYKEKSADDTKLPCYYRVYRQGKLFSGDGVNLSASSLRKGKDDADSVRNGEECGLGIAGFNDLVEGDLIECYSVVETRADI</sequence>
<dbReference type="AlphaFoldDB" id="K0TMS9"/>
<dbReference type="OrthoDB" id="361630at2759"/>
<dbReference type="InterPro" id="IPR044145">
    <property type="entry name" value="IF2_II"/>
</dbReference>
<evidence type="ECO:0000256" key="6">
    <source>
        <dbReference type="ARBA" id="ARBA00023134"/>
    </source>
</evidence>
<dbReference type="CDD" id="cd01887">
    <property type="entry name" value="IF2_eIF5B"/>
    <property type="match status" value="1"/>
</dbReference>
<reference evidence="10 11" key="1">
    <citation type="journal article" date="2012" name="Genome Biol.">
        <title>Genome and low-iron response of an oceanic diatom adapted to chronic iron limitation.</title>
        <authorList>
            <person name="Lommer M."/>
            <person name="Specht M."/>
            <person name="Roy A.S."/>
            <person name="Kraemer L."/>
            <person name="Andreson R."/>
            <person name="Gutowska M.A."/>
            <person name="Wolf J."/>
            <person name="Bergner S.V."/>
            <person name="Schilhabel M.B."/>
            <person name="Klostermeier U.C."/>
            <person name="Beiko R.G."/>
            <person name="Rosenstiel P."/>
            <person name="Hippler M."/>
            <person name="Laroche J."/>
        </authorList>
    </citation>
    <scope>NUCLEOTIDE SEQUENCE [LARGE SCALE GENOMIC DNA]</scope>
    <source>
        <strain evidence="10 11">CCMP1005</strain>
    </source>
</reference>
<dbReference type="Gene3D" id="3.40.50.300">
    <property type="entry name" value="P-loop containing nucleotide triphosphate hydrolases"/>
    <property type="match status" value="1"/>
</dbReference>
<dbReference type="InterPro" id="IPR036925">
    <property type="entry name" value="TIF_IF2_dom3_sf"/>
</dbReference>
<proteinExistence type="inferred from homology"/>
<dbReference type="PRINTS" id="PR00315">
    <property type="entry name" value="ELONGATNFCT"/>
</dbReference>
<feature type="region of interest" description="Disordered" evidence="8">
    <location>
        <begin position="22"/>
        <end position="42"/>
    </location>
</feature>
<gene>
    <name evidence="10" type="ORF">THAOC_05466</name>
</gene>
<name>K0TMS9_THAOC</name>
<dbReference type="InterPro" id="IPR023115">
    <property type="entry name" value="TIF_IF2_dom3"/>
</dbReference>
<dbReference type="PANTHER" id="PTHR43381">
    <property type="entry name" value="TRANSLATION INITIATION FACTOR IF-2-RELATED"/>
    <property type="match status" value="1"/>
</dbReference>
<evidence type="ECO:0000256" key="7">
    <source>
        <dbReference type="ARBA" id="ARBA00025162"/>
    </source>
</evidence>
<feature type="region of interest" description="Disordered" evidence="8">
    <location>
        <begin position="352"/>
        <end position="389"/>
    </location>
</feature>
<comment type="function">
    <text evidence="7">One of the essential components for the initiation of protein synthesis. Protects formylmethionyl-tRNA from spontaneous hydrolysis and promotes its binding to the 30S ribosomal subunits. Also involved in the hydrolysis of GTP during the formation of the 70S ribosomal complex.</text>
</comment>
<dbReference type="GO" id="GO:0009507">
    <property type="term" value="C:chloroplast"/>
    <property type="evidence" value="ECO:0007669"/>
    <property type="project" value="UniProtKB-SubCell"/>
</dbReference>
<comment type="subcellular location">
    <subcellularLocation>
        <location evidence="1">Plastid</location>
        <location evidence="1">Chloroplast</location>
    </subcellularLocation>
</comment>
<evidence type="ECO:0000313" key="10">
    <source>
        <dbReference type="EMBL" id="EJK72952.1"/>
    </source>
</evidence>
<comment type="caution">
    <text evidence="10">The sequence shown here is derived from an EMBL/GenBank/DDBJ whole genome shotgun (WGS) entry which is preliminary data.</text>
</comment>
<keyword evidence="5" id="KW-0648">Protein biosynthesis</keyword>
<keyword evidence="6" id="KW-0342">GTP-binding</keyword>
<dbReference type="PROSITE" id="PS51722">
    <property type="entry name" value="G_TR_2"/>
    <property type="match status" value="1"/>
</dbReference>
<keyword evidence="11" id="KW-1185">Reference proteome</keyword>
<dbReference type="InterPro" id="IPR005225">
    <property type="entry name" value="Small_GTP-bd"/>
</dbReference>
<evidence type="ECO:0000256" key="8">
    <source>
        <dbReference type="SAM" id="MobiDB-lite"/>
    </source>
</evidence>
<dbReference type="CDD" id="cd03692">
    <property type="entry name" value="mtIF2_IVc"/>
    <property type="match status" value="1"/>
</dbReference>
<dbReference type="InterPro" id="IPR027417">
    <property type="entry name" value="P-loop_NTPase"/>
</dbReference>
<dbReference type="PANTHER" id="PTHR43381:SF20">
    <property type="entry name" value="TRANSLATION INITIATION FACTOR IF-2, MITOCHONDRIAL"/>
    <property type="match status" value="1"/>
</dbReference>
<dbReference type="OMA" id="YACKSHE"/>
<dbReference type="CDD" id="cd03702">
    <property type="entry name" value="IF2_mtIF2_II"/>
    <property type="match status" value="1"/>
</dbReference>
<dbReference type="Pfam" id="PF00009">
    <property type="entry name" value="GTP_EFTU"/>
    <property type="match status" value="1"/>
</dbReference>